<dbReference type="InterPro" id="IPR022644">
    <property type="entry name" value="De-COase2_N"/>
</dbReference>
<evidence type="ECO:0000313" key="5">
    <source>
        <dbReference type="Proteomes" id="UP000612282"/>
    </source>
</evidence>
<comment type="cofactor">
    <cofactor evidence="1">
        <name>pyridoxal 5'-phosphate</name>
        <dbReference type="ChEBI" id="CHEBI:597326"/>
    </cofactor>
</comment>
<sequence length="425" mass="43561">MTLADILPTLGSSLTRRLDKPLWPSTARRHRDGEFMIGGVRLSRLAADYGTAVHVLDEADVRASAAEYAAGFGPGGSAYSAKAGLTMVSGRWIAEAGLGCYVGSAGQLRTALAAGFRPDSLVLSGPAKSVAALDAAFACGASVVVGSVAEAVTLSRRAPAGQRVLVRGITAVQGQPPRSRYGLRLGSSPALQTVATVLAAGNLRLAGVDCSLGHRLARFGTFEQCLREAIAFSAVIRARHGVSIGLINLGGGQALSCRDGGEGIPVGVFADRMRGVARVNADRYGMAPPLVRVSPGRALVARAGITVHRVRAVTRGSYGRLLVEVDGPLSSGMEPAGEPPAELVSRASRAPREVAVLTCGEGPQTTVSVPGDVEAGDLLAVPGTGACQQSGEPLVGRPAVVAVAGGLTRTLVRRVSVADMLRRAQ</sequence>
<evidence type="ECO:0000256" key="1">
    <source>
        <dbReference type="ARBA" id="ARBA00001933"/>
    </source>
</evidence>
<evidence type="ECO:0000259" key="3">
    <source>
        <dbReference type="Pfam" id="PF02784"/>
    </source>
</evidence>
<dbReference type="SUPFAM" id="SSF51419">
    <property type="entry name" value="PLP-binding barrel"/>
    <property type="match status" value="1"/>
</dbReference>
<dbReference type="Gene3D" id="3.20.20.10">
    <property type="entry name" value="Alanine racemase"/>
    <property type="match status" value="1"/>
</dbReference>
<keyword evidence="2" id="KW-0663">Pyridoxal phosphate</keyword>
<proteinExistence type="predicted"/>
<dbReference type="PANTHER" id="PTHR43727">
    <property type="entry name" value="DIAMINOPIMELATE DECARBOXYLASE"/>
    <property type="match status" value="1"/>
</dbReference>
<protein>
    <submittedName>
        <fullName evidence="4">Diaminopimelate decarboxylase</fullName>
    </submittedName>
</protein>
<comment type="caution">
    <text evidence="4">The sequence shown here is derived from an EMBL/GenBank/DDBJ whole genome shotgun (WGS) entry which is preliminary data.</text>
</comment>
<dbReference type="EMBL" id="BOMG01000138">
    <property type="protein sequence ID" value="GID61796.1"/>
    <property type="molecule type" value="Genomic_DNA"/>
</dbReference>
<dbReference type="SUPFAM" id="SSF50621">
    <property type="entry name" value="Alanine racemase C-terminal domain-like"/>
    <property type="match status" value="1"/>
</dbReference>
<accession>A0ABQ3XTF8</accession>
<name>A0ABQ3XTF8_9ACTN</name>
<dbReference type="Proteomes" id="UP000612282">
    <property type="component" value="Unassembled WGS sequence"/>
</dbReference>
<evidence type="ECO:0000313" key="4">
    <source>
        <dbReference type="EMBL" id="GID61796.1"/>
    </source>
</evidence>
<gene>
    <name evidence="4" type="primary">lysA_3</name>
    <name evidence="4" type="ORF">Aco03nite_102000</name>
</gene>
<dbReference type="Gene3D" id="2.40.37.10">
    <property type="entry name" value="Lyase, Ornithine Decarboxylase, Chain A, domain 1"/>
    <property type="match status" value="1"/>
</dbReference>
<reference evidence="4 5" key="1">
    <citation type="submission" date="2021-01" db="EMBL/GenBank/DDBJ databases">
        <title>Whole genome shotgun sequence of Actinoplanes couchii NBRC 106145.</title>
        <authorList>
            <person name="Komaki H."/>
            <person name="Tamura T."/>
        </authorList>
    </citation>
    <scope>NUCLEOTIDE SEQUENCE [LARGE SCALE GENOMIC DNA]</scope>
    <source>
        <strain evidence="4 5">NBRC 106145</strain>
    </source>
</reference>
<keyword evidence="5" id="KW-1185">Reference proteome</keyword>
<evidence type="ECO:0000256" key="2">
    <source>
        <dbReference type="ARBA" id="ARBA00022898"/>
    </source>
</evidence>
<dbReference type="InterPro" id="IPR029066">
    <property type="entry name" value="PLP-binding_barrel"/>
</dbReference>
<dbReference type="InterPro" id="IPR009006">
    <property type="entry name" value="Ala_racemase/Decarboxylase_C"/>
</dbReference>
<feature type="domain" description="Orn/DAP/Arg decarboxylase 2 N-terminal" evidence="3">
    <location>
        <begin position="59"/>
        <end position="301"/>
    </location>
</feature>
<organism evidence="4 5">
    <name type="scientific">Actinoplanes couchii</name>
    <dbReference type="NCBI Taxonomy" id="403638"/>
    <lineage>
        <taxon>Bacteria</taxon>
        <taxon>Bacillati</taxon>
        <taxon>Actinomycetota</taxon>
        <taxon>Actinomycetes</taxon>
        <taxon>Micromonosporales</taxon>
        <taxon>Micromonosporaceae</taxon>
        <taxon>Actinoplanes</taxon>
    </lineage>
</organism>
<dbReference type="Pfam" id="PF02784">
    <property type="entry name" value="Orn_Arg_deC_N"/>
    <property type="match status" value="1"/>
</dbReference>
<dbReference type="RefSeq" id="WP_203810106.1">
    <property type="nucleotide sequence ID" value="NZ_BAAAQE010000119.1"/>
</dbReference>
<dbReference type="PANTHER" id="PTHR43727:SF2">
    <property type="entry name" value="GROUP IV DECARBOXYLASE"/>
    <property type="match status" value="1"/>
</dbReference>